<name>A0ABT2EJ93_9BACT</name>
<sequence length="104" mass="12591">MSWKFKDKIRHKELWDEVQRITAKLSENEILEEIQRIIDELPNGDIKQWAIKTKDEILISNFNKTISLRKALIRFYFSIIVIKRMWYEKDNEGDNETRSDMVCV</sequence>
<accession>A0ABT2EJ93</accession>
<dbReference type="Proteomes" id="UP001204798">
    <property type="component" value="Unassembled WGS sequence"/>
</dbReference>
<dbReference type="EMBL" id="JANUCP010000001">
    <property type="protein sequence ID" value="MCS3918018.1"/>
    <property type="molecule type" value="Genomic_DNA"/>
</dbReference>
<evidence type="ECO:0000313" key="2">
    <source>
        <dbReference type="Proteomes" id="UP001204798"/>
    </source>
</evidence>
<organism evidence="1 2">
    <name type="scientific">Candidatus Fervidibacter sacchari</name>
    <dbReference type="NCBI Taxonomy" id="1448929"/>
    <lineage>
        <taxon>Bacteria</taxon>
        <taxon>Candidatus Fervidibacterota</taxon>
        <taxon>Candidatus Fervidibacter</taxon>
    </lineage>
</organism>
<gene>
    <name evidence="1" type="ORF">M2350_000415</name>
</gene>
<proteinExistence type="predicted"/>
<reference evidence="1 2" key="1">
    <citation type="submission" date="2022-08" db="EMBL/GenBank/DDBJ databases">
        <title>Bacterial and archaeal communities from various locations to study Microbial Dark Matter (Phase II).</title>
        <authorList>
            <person name="Stepanauskas R."/>
        </authorList>
    </citation>
    <scope>NUCLEOTIDE SEQUENCE [LARGE SCALE GENOMIC DNA]</scope>
    <source>
        <strain evidence="1 2">PD1</strain>
    </source>
</reference>
<comment type="caution">
    <text evidence="1">The sequence shown here is derived from an EMBL/GenBank/DDBJ whole genome shotgun (WGS) entry which is preliminary data.</text>
</comment>
<dbReference type="RefSeq" id="WP_259093123.1">
    <property type="nucleotide sequence ID" value="NZ_CP130454.1"/>
</dbReference>
<keyword evidence="2" id="KW-1185">Reference proteome</keyword>
<protein>
    <submittedName>
        <fullName evidence="1">Uncharacterized protein</fullName>
    </submittedName>
</protein>
<evidence type="ECO:0000313" key="1">
    <source>
        <dbReference type="EMBL" id="MCS3918018.1"/>
    </source>
</evidence>